<keyword evidence="3" id="KW-0170">Cobalt</keyword>
<evidence type="ECO:0000256" key="1">
    <source>
        <dbReference type="ARBA" id="ARBA00010854"/>
    </source>
</evidence>
<comment type="similarity">
    <text evidence="1">Belongs to the methylamine corrinoid protein family.</text>
</comment>
<dbReference type="InterPro" id="IPR036594">
    <property type="entry name" value="Meth_synthase_dom"/>
</dbReference>
<dbReference type="InterPro" id="IPR050554">
    <property type="entry name" value="Met_Synthase/Corrinoid"/>
</dbReference>
<dbReference type="SUPFAM" id="SSF52242">
    <property type="entry name" value="Cobalamin (vitamin B12)-binding domain"/>
    <property type="match status" value="1"/>
</dbReference>
<dbReference type="Gene3D" id="1.10.1240.10">
    <property type="entry name" value="Methionine synthase domain"/>
    <property type="match status" value="1"/>
</dbReference>
<protein>
    <submittedName>
        <fullName evidence="6">Cobalamin-binding protein</fullName>
    </submittedName>
</protein>
<sequence length="211" mass="22215">MEHIYSRLADAVVAMSPDQVAQLARQVIAEGRSAEKAITQGLAAGMRRMGEKFAAKECFVPEVLLASKAMYAGFDILKAHITSEPQSRGRVVLGVVQGDIHDIGKNIVKVMAQAAGYDVMDLGRNVPVATFVHAAGESGAALVGVSSLMTTTMPRMGQVVEALDKAGLRKQVRVVVGGAPVSAEFSRRIGADGYAPDAHGAVLEFERLIGA</sequence>
<keyword evidence="2" id="KW-0479">Metal-binding</keyword>
<proteinExistence type="inferred from homology"/>
<dbReference type="PANTHER" id="PTHR45833:SF1">
    <property type="entry name" value="METHIONINE SYNTHASE"/>
    <property type="match status" value="1"/>
</dbReference>
<dbReference type="EMBL" id="DSUT01000092">
    <property type="protein sequence ID" value="HGK28202.1"/>
    <property type="molecule type" value="Genomic_DNA"/>
</dbReference>
<evidence type="ECO:0000313" key="6">
    <source>
        <dbReference type="EMBL" id="HGK28202.1"/>
    </source>
</evidence>
<dbReference type="FunFam" id="3.40.50.280:FF:000003">
    <property type="entry name" value="Dimethylamine methyltransferase corrinoid protein"/>
    <property type="match status" value="1"/>
</dbReference>
<dbReference type="PANTHER" id="PTHR45833">
    <property type="entry name" value="METHIONINE SYNTHASE"/>
    <property type="match status" value="1"/>
</dbReference>
<evidence type="ECO:0000259" key="5">
    <source>
        <dbReference type="PROSITE" id="PS51337"/>
    </source>
</evidence>
<accession>A0A7C4GH06</accession>
<feature type="domain" description="B12-binding" evidence="4">
    <location>
        <begin position="88"/>
        <end position="211"/>
    </location>
</feature>
<feature type="domain" description="B12-binding N-terminal" evidence="5">
    <location>
        <begin position="1"/>
        <end position="89"/>
    </location>
</feature>
<dbReference type="Pfam" id="PF02310">
    <property type="entry name" value="B12-binding"/>
    <property type="match status" value="1"/>
</dbReference>
<dbReference type="SUPFAM" id="SSF47644">
    <property type="entry name" value="Methionine synthase domain"/>
    <property type="match status" value="1"/>
</dbReference>
<dbReference type="Gene3D" id="3.40.50.280">
    <property type="entry name" value="Cobalamin-binding domain"/>
    <property type="match status" value="1"/>
</dbReference>
<dbReference type="AlphaFoldDB" id="A0A7C4GH06"/>
<evidence type="ECO:0000256" key="3">
    <source>
        <dbReference type="ARBA" id="ARBA00023285"/>
    </source>
</evidence>
<dbReference type="PROSITE" id="PS51332">
    <property type="entry name" value="B12_BINDING"/>
    <property type="match status" value="1"/>
</dbReference>
<dbReference type="GO" id="GO:0046653">
    <property type="term" value="P:tetrahydrofolate metabolic process"/>
    <property type="evidence" value="ECO:0007669"/>
    <property type="project" value="TreeGrafter"/>
</dbReference>
<gene>
    <name evidence="6" type="ORF">ENS41_04530</name>
</gene>
<dbReference type="GO" id="GO:0005829">
    <property type="term" value="C:cytosol"/>
    <property type="evidence" value="ECO:0007669"/>
    <property type="project" value="TreeGrafter"/>
</dbReference>
<dbReference type="InterPro" id="IPR003759">
    <property type="entry name" value="Cbl-bd_cap"/>
</dbReference>
<dbReference type="CDD" id="cd02070">
    <property type="entry name" value="corrinoid_protein_B12-BD"/>
    <property type="match status" value="1"/>
</dbReference>
<dbReference type="SMART" id="SM01018">
    <property type="entry name" value="B12-binding_2"/>
    <property type="match status" value="1"/>
</dbReference>
<dbReference type="GO" id="GO:0008705">
    <property type="term" value="F:methionine synthase activity"/>
    <property type="evidence" value="ECO:0007669"/>
    <property type="project" value="TreeGrafter"/>
</dbReference>
<reference evidence="6" key="1">
    <citation type="journal article" date="2020" name="mSystems">
        <title>Genome- and Community-Level Interaction Insights into Carbon Utilization and Element Cycling Functions of Hydrothermarchaeota in Hydrothermal Sediment.</title>
        <authorList>
            <person name="Zhou Z."/>
            <person name="Liu Y."/>
            <person name="Xu W."/>
            <person name="Pan J."/>
            <person name="Luo Z.H."/>
            <person name="Li M."/>
        </authorList>
    </citation>
    <scope>NUCLEOTIDE SEQUENCE [LARGE SCALE GENOMIC DNA]</scope>
    <source>
        <strain evidence="6">SpSt-488</strain>
    </source>
</reference>
<dbReference type="GO" id="GO:0046872">
    <property type="term" value="F:metal ion binding"/>
    <property type="evidence" value="ECO:0007669"/>
    <property type="project" value="UniProtKB-KW"/>
</dbReference>
<organism evidence="6">
    <name type="scientific">candidate division WOR-3 bacterium</name>
    <dbReference type="NCBI Taxonomy" id="2052148"/>
    <lineage>
        <taxon>Bacteria</taxon>
        <taxon>Bacteria division WOR-3</taxon>
    </lineage>
</organism>
<dbReference type="Pfam" id="PF02607">
    <property type="entry name" value="B12-binding_2"/>
    <property type="match status" value="1"/>
</dbReference>
<dbReference type="InterPro" id="IPR036724">
    <property type="entry name" value="Cobalamin-bd_sf"/>
</dbReference>
<evidence type="ECO:0000259" key="4">
    <source>
        <dbReference type="PROSITE" id="PS51332"/>
    </source>
</evidence>
<comment type="caution">
    <text evidence="6">The sequence shown here is derived from an EMBL/GenBank/DDBJ whole genome shotgun (WGS) entry which is preliminary data.</text>
</comment>
<name>A0A7C4GH06_UNCW3</name>
<dbReference type="PROSITE" id="PS51337">
    <property type="entry name" value="B12_BINDING_NTER"/>
    <property type="match status" value="1"/>
</dbReference>
<dbReference type="GO" id="GO:0050667">
    <property type="term" value="P:homocysteine metabolic process"/>
    <property type="evidence" value="ECO:0007669"/>
    <property type="project" value="TreeGrafter"/>
</dbReference>
<evidence type="ECO:0000256" key="2">
    <source>
        <dbReference type="ARBA" id="ARBA00022723"/>
    </source>
</evidence>
<dbReference type="InterPro" id="IPR006158">
    <property type="entry name" value="Cobalamin-bd"/>
</dbReference>
<dbReference type="GO" id="GO:0031419">
    <property type="term" value="F:cobalamin binding"/>
    <property type="evidence" value="ECO:0007669"/>
    <property type="project" value="InterPro"/>
</dbReference>